<dbReference type="Pfam" id="PF12833">
    <property type="entry name" value="HTH_18"/>
    <property type="match status" value="1"/>
</dbReference>
<dbReference type="InterPro" id="IPR018060">
    <property type="entry name" value="HTH_AraC"/>
</dbReference>
<dbReference type="PANTHER" id="PTHR46796">
    <property type="entry name" value="HTH-TYPE TRANSCRIPTIONAL ACTIVATOR RHAS-RELATED"/>
    <property type="match status" value="1"/>
</dbReference>
<dbReference type="PROSITE" id="PS01124">
    <property type="entry name" value="HTH_ARAC_FAMILY_2"/>
    <property type="match status" value="1"/>
</dbReference>
<dbReference type="RefSeq" id="WP_087461126.1">
    <property type="nucleotide sequence ID" value="NZ_CP021425.1"/>
</dbReference>
<evidence type="ECO:0000313" key="5">
    <source>
        <dbReference type="EMBL" id="ARU56097.1"/>
    </source>
</evidence>
<dbReference type="OrthoDB" id="5295226at2"/>
<dbReference type="Proteomes" id="UP000196027">
    <property type="component" value="Chromosome"/>
</dbReference>
<dbReference type="KEGG" id="ome:OLMES_2024"/>
<proteinExistence type="predicted"/>
<dbReference type="AlphaFoldDB" id="A0A1Y0I6H4"/>
<organism evidence="5 6">
    <name type="scientific">Oleiphilus messinensis</name>
    <dbReference type="NCBI Taxonomy" id="141451"/>
    <lineage>
        <taxon>Bacteria</taxon>
        <taxon>Pseudomonadati</taxon>
        <taxon>Pseudomonadota</taxon>
        <taxon>Gammaproteobacteria</taxon>
        <taxon>Oceanospirillales</taxon>
        <taxon>Oleiphilaceae</taxon>
        <taxon>Oleiphilus</taxon>
    </lineage>
</organism>
<evidence type="ECO:0000256" key="3">
    <source>
        <dbReference type="ARBA" id="ARBA00023163"/>
    </source>
</evidence>
<evidence type="ECO:0000259" key="4">
    <source>
        <dbReference type="PROSITE" id="PS01124"/>
    </source>
</evidence>
<evidence type="ECO:0000256" key="1">
    <source>
        <dbReference type="ARBA" id="ARBA00023015"/>
    </source>
</evidence>
<dbReference type="Gene3D" id="1.10.10.60">
    <property type="entry name" value="Homeodomain-like"/>
    <property type="match status" value="1"/>
</dbReference>
<reference evidence="5 6" key="1">
    <citation type="submission" date="2017-05" db="EMBL/GenBank/DDBJ databases">
        <title>Genomic insights into alkan degradation activity of Oleiphilus messinensis.</title>
        <authorList>
            <person name="Kozyavkin S.A."/>
            <person name="Slesarev A.I."/>
            <person name="Golyshin P.N."/>
            <person name="Korzhenkov A."/>
            <person name="Golyshina O.N."/>
            <person name="Toshchakov S.V."/>
        </authorList>
    </citation>
    <scope>NUCLEOTIDE SEQUENCE [LARGE SCALE GENOMIC DNA]</scope>
    <source>
        <strain evidence="5 6">ME102</strain>
    </source>
</reference>
<evidence type="ECO:0000313" key="6">
    <source>
        <dbReference type="Proteomes" id="UP000196027"/>
    </source>
</evidence>
<name>A0A1Y0I6H4_9GAMM</name>
<gene>
    <name evidence="5" type="ORF">OLMES_2024</name>
</gene>
<dbReference type="GO" id="GO:0043565">
    <property type="term" value="F:sequence-specific DNA binding"/>
    <property type="evidence" value="ECO:0007669"/>
    <property type="project" value="InterPro"/>
</dbReference>
<evidence type="ECO:0000256" key="2">
    <source>
        <dbReference type="ARBA" id="ARBA00023125"/>
    </source>
</evidence>
<dbReference type="EMBL" id="CP021425">
    <property type="protein sequence ID" value="ARU56097.1"/>
    <property type="molecule type" value="Genomic_DNA"/>
</dbReference>
<protein>
    <submittedName>
        <fullName evidence="5">AraC family transcriptional regulator</fullName>
    </submittedName>
</protein>
<feature type="domain" description="HTH araC/xylS-type" evidence="4">
    <location>
        <begin position="148"/>
        <end position="251"/>
    </location>
</feature>
<dbReference type="PANTHER" id="PTHR46796:SF6">
    <property type="entry name" value="ARAC SUBFAMILY"/>
    <property type="match status" value="1"/>
</dbReference>
<sequence length="256" mass="28086">MDAYVLCQPGGIFIYQAQILQAIQHAHSALQLVIPAGELSLQISDDTFTTPCLIASDVEHCLTMAGGWVILIEPQSSLGNALAGLLQGSKVVRMTWGSVANVKPPEPERVAEYGVLAWSSFFEGLGIANTAFSHLLNMDGKSLDPRIAKIISFMNRCFSEDCVKPQHWRAAMVAGQVNLSEGRFLHLFRQQMGIAWRPYLLWRRLLCAVVLLQKIGNATEAAHATGFSDSAHLSRTFKSKFGLTIRQAALLFKVSS</sequence>
<keyword evidence="2" id="KW-0238">DNA-binding</keyword>
<dbReference type="SMART" id="SM00342">
    <property type="entry name" value="HTH_ARAC"/>
    <property type="match status" value="1"/>
</dbReference>
<keyword evidence="6" id="KW-1185">Reference proteome</keyword>
<dbReference type="GO" id="GO:0003700">
    <property type="term" value="F:DNA-binding transcription factor activity"/>
    <property type="evidence" value="ECO:0007669"/>
    <property type="project" value="InterPro"/>
</dbReference>
<keyword evidence="3" id="KW-0804">Transcription</keyword>
<keyword evidence="1" id="KW-0805">Transcription regulation</keyword>
<dbReference type="InterPro" id="IPR050204">
    <property type="entry name" value="AraC_XylS_family_regulators"/>
</dbReference>
<accession>A0A1Y0I6H4</accession>